<accession>A0A6G9YS10</accession>
<organism evidence="2 3">
    <name type="scientific">Nocardia arthritidis</name>
    <dbReference type="NCBI Taxonomy" id="228602"/>
    <lineage>
        <taxon>Bacteria</taxon>
        <taxon>Bacillati</taxon>
        <taxon>Actinomycetota</taxon>
        <taxon>Actinomycetes</taxon>
        <taxon>Mycobacteriales</taxon>
        <taxon>Nocardiaceae</taxon>
        <taxon>Nocardia</taxon>
    </lineage>
</organism>
<feature type="transmembrane region" description="Helical" evidence="1">
    <location>
        <begin position="25"/>
        <end position="45"/>
    </location>
</feature>
<dbReference type="EMBL" id="CP046172">
    <property type="protein sequence ID" value="QIS15796.1"/>
    <property type="molecule type" value="Genomic_DNA"/>
</dbReference>
<keyword evidence="1" id="KW-1133">Transmembrane helix</keyword>
<name>A0A6G9YS10_9NOCA</name>
<dbReference type="KEGG" id="nah:F5544_39890"/>
<keyword evidence="3" id="KW-1185">Reference proteome</keyword>
<dbReference type="PANTHER" id="PTHR40057">
    <property type="entry name" value="SLR1162 PROTEIN"/>
    <property type="match status" value="1"/>
</dbReference>
<proteinExistence type="predicted"/>
<keyword evidence="1" id="KW-0472">Membrane</keyword>
<evidence type="ECO:0000313" key="2">
    <source>
        <dbReference type="EMBL" id="QIS15796.1"/>
    </source>
</evidence>
<keyword evidence="1" id="KW-0812">Transmembrane</keyword>
<gene>
    <name evidence="2" type="ORF">F5544_39890</name>
</gene>
<sequence>MEDVVAQPVSVAPVKWKLAVVGFTGLYPVVTLVSMLVGMIVPHWIVPARTLLVVLIVVPIMTYLVTPAVHRRIGGWLHRPAGAKAARPEVNSPR</sequence>
<dbReference type="Proteomes" id="UP000503540">
    <property type="component" value="Chromosome"/>
</dbReference>
<evidence type="ECO:0000256" key="1">
    <source>
        <dbReference type="SAM" id="Phobius"/>
    </source>
</evidence>
<reference evidence="2 3" key="1">
    <citation type="journal article" date="2019" name="ACS Chem. Biol.">
        <title>Identification and Mobilization of a Cryptic Antibiotic Biosynthesis Gene Locus from a Human-Pathogenic Nocardia Isolate.</title>
        <authorList>
            <person name="Herisse M."/>
            <person name="Ishida K."/>
            <person name="Porter J.L."/>
            <person name="Howden B."/>
            <person name="Hertweck C."/>
            <person name="Stinear T.P."/>
            <person name="Pidot S.J."/>
        </authorList>
    </citation>
    <scope>NUCLEOTIDE SEQUENCE [LARGE SCALE GENOMIC DNA]</scope>
    <source>
        <strain evidence="2 3">AUSMDU00012717</strain>
    </source>
</reference>
<dbReference type="RefSeq" id="WP_167477983.1">
    <property type="nucleotide sequence ID" value="NZ_CP046172.1"/>
</dbReference>
<feature type="transmembrane region" description="Helical" evidence="1">
    <location>
        <begin position="51"/>
        <end position="69"/>
    </location>
</feature>
<protein>
    <submittedName>
        <fullName evidence="2">Uncharacterized protein</fullName>
    </submittedName>
</protein>
<dbReference type="PANTHER" id="PTHR40057:SF1">
    <property type="entry name" value="SLR1162 PROTEIN"/>
    <property type="match status" value="1"/>
</dbReference>
<evidence type="ECO:0000313" key="3">
    <source>
        <dbReference type="Proteomes" id="UP000503540"/>
    </source>
</evidence>
<dbReference type="AlphaFoldDB" id="A0A6G9YS10"/>
<dbReference type="InterPro" id="IPR038762">
    <property type="entry name" value="ABM_predict"/>
</dbReference>